<keyword evidence="2" id="KW-0238">DNA-binding</keyword>
<evidence type="ECO:0000313" key="6">
    <source>
        <dbReference type="Proteomes" id="UP000620262"/>
    </source>
</evidence>
<keyword evidence="6" id="KW-1185">Reference proteome</keyword>
<dbReference type="InterPro" id="IPR036388">
    <property type="entry name" value="WH-like_DNA-bd_sf"/>
</dbReference>
<dbReference type="InterPro" id="IPR005143">
    <property type="entry name" value="TF_LuxR_autoind-bd_dom"/>
</dbReference>
<dbReference type="EMBL" id="JADBEC010000001">
    <property type="protein sequence ID" value="MBE1504813.1"/>
    <property type="molecule type" value="Genomic_DNA"/>
</dbReference>
<dbReference type="SUPFAM" id="SSF46894">
    <property type="entry name" value="C-terminal effector domain of the bipartite response regulators"/>
    <property type="match status" value="1"/>
</dbReference>
<keyword evidence="1" id="KW-0805">Transcription regulation</keyword>
<dbReference type="Gene3D" id="3.30.450.80">
    <property type="entry name" value="Transcription factor LuxR-like, autoinducer-binding domain"/>
    <property type="match status" value="1"/>
</dbReference>
<dbReference type="PROSITE" id="PS50043">
    <property type="entry name" value="HTH_LUXR_2"/>
    <property type="match status" value="1"/>
</dbReference>
<proteinExistence type="predicted"/>
<dbReference type="Proteomes" id="UP000620262">
    <property type="component" value="Unassembled WGS sequence"/>
</dbReference>
<dbReference type="Pfam" id="PF03472">
    <property type="entry name" value="Autoind_bind"/>
    <property type="match status" value="1"/>
</dbReference>
<dbReference type="Pfam" id="PF00196">
    <property type="entry name" value="GerE"/>
    <property type="match status" value="1"/>
</dbReference>
<evidence type="ECO:0000256" key="2">
    <source>
        <dbReference type="ARBA" id="ARBA00023125"/>
    </source>
</evidence>
<evidence type="ECO:0000256" key="3">
    <source>
        <dbReference type="ARBA" id="ARBA00023163"/>
    </source>
</evidence>
<evidence type="ECO:0000256" key="1">
    <source>
        <dbReference type="ARBA" id="ARBA00023015"/>
    </source>
</evidence>
<dbReference type="InterPro" id="IPR000792">
    <property type="entry name" value="Tscrpt_reg_LuxR_C"/>
</dbReference>
<dbReference type="CDD" id="cd06170">
    <property type="entry name" value="LuxR_C_like"/>
    <property type="match status" value="1"/>
</dbReference>
<dbReference type="PANTHER" id="PTHR44688:SF25">
    <property type="entry name" value="HTH LUXR-TYPE DOMAIN-CONTAINING PROTEIN"/>
    <property type="match status" value="1"/>
</dbReference>
<organism evidence="5 6">
    <name type="scientific">Rhizobium viscosum</name>
    <name type="common">Arthrobacter viscosus</name>
    <dbReference type="NCBI Taxonomy" id="1673"/>
    <lineage>
        <taxon>Bacteria</taxon>
        <taxon>Pseudomonadati</taxon>
        <taxon>Pseudomonadota</taxon>
        <taxon>Alphaproteobacteria</taxon>
        <taxon>Hyphomicrobiales</taxon>
        <taxon>Rhizobiaceae</taxon>
        <taxon>Rhizobium/Agrobacterium group</taxon>
        <taxon>Rhizobium</taxon>
    </lineage>
</organism>
<dbReference type="InterPro" id="IPR036693">
    <property type="entry name" value="TF_LuxR_autoind-bd_dom_sf"/>
</dbReference>
<evidence type="ECO:0000313" key="5">
    <source>
        <dbReference type="EMBL" id="MBE1504813.1"/>
    </source>
</evidence>
<sequence>MHSLERLAHHPVCELQFFNQDRSAAGYQACSGGLVGPGKGHFVQIHSLIQLLVILEEYSDSESAIEELDKVIRANGFDFYGLLRHPKQGDNPWSVTMASRWPDRWSHIYAVKKYVLVDPTVRYLAHAQRPFRWRDSMAAFRADPHQRRMEQMMVDAFGHGLEDGYVFPIYGRNGILGSLSLGGKPVELSPAEIALFEAIARKAFWRLLDLQGEAAALETVPMTDTQLTRREMEILHYLAEGMTSMEISKHLKISNHTVDWYMNGLQDKLKAKNRQQAVALAFRYGLIT</sequence>
<feature type="domain" description="HTH luxR-type" evidence="4">
    <location>
        <begin position="220"/>
        <end position="285"/>
    </location>
</feature>
<reference evidence="5 6" key="1">
    <citation type="submission" date="2020-10" db="EMBL/GenBank/DDBJ databases">
        <title>Sequencing the genomes of 1000 actinobacteria strains.</title>
        <authorList>
            <person name="Klenk H.-P."/>
        </authorList>
    </citation>
    <scope>NUCLEOTIDE SEQUENCE [LARGE SCALE GENOMIC DNA]</scope>
    <source>
        <strain evidence="5 6">DSM 7307</strain>
    </source>
</reference>
<dbReference type="SUPFAM" id="SSF75516">
    <property type="entry name" value="Pheromone-binding domain of LuxR-like quorum-sensing transcription factors"/>
    <property type="match status" value="1"/>
</dbReference>
<dbReference type="Gene3D" id="1.10.10.10">
    <property type="entry name" value="Winged helix-like DNA-binding domain superfamily/Winged helix DNA-binding domain"/>
    <property type="match status" value="1"/>
</dbReference>
<dbReference type="PANTHER" id="PTHR44688">
    <property type="entry name" value="DNA-BINDING TRANSCRIPTIONAL ACTIVATOR DEVR_DOSR"/>
    <property type="match status" value="1"/>
</dbReference>
<dbReference type="InterPro" id="IPR016032">
    <property type="entry name" value="Sig_transdc_resp-reg_C-effctor"/>
</dbReference>
<dbReference type="PRINTS" id="PR00038">
    <property type="entry name" value="HTHLUXR"/>
</dbReference>
<dbReference type="SMART" id="SM00421">
    <property type="entry name" value="HTH_LUXR"/>
    <property type="match status" value="1"/>
</dbReference>
<gene>
    <name evidence="5" type="ORF">H4W29_001994</name>
</gene>
<name>A0ABR9INP3_RHIVS</name>
<evidence type="ECO:0000259" key="4">
    <source>
        <dbReference type="PROSITE" id="PS50043"/>
    </source>
</evidence>
<keyword evidence="3" id="KW-0804">Transcription</keyword>
<comment type="caution">
    <text evidence="5">The sequence shown here is derived from an EMBL/GenBank/DDBJ whole genome shotgun (WGS) entry which is preliminary data.</text>
</comment>
<accession>A0ABR9INP3</accession>
<protein>
    <submittedName>
        <fullName evidence="5">LuxR family transcriptional regulator</fullName>
    </submittedName>
</protein>